<accession>A0ABY4XSE2</accession>
<dbReference type="CDD" id="cd17557">
    <property type="entry name" value="REC_Rcp-like"/>
    <property type="match status" value="1"/>
</dbReference>
<sequence length="293" mass="32687">MRKIYLVDDDEDNRMLIRQALESMAEETEIVEFTNGQQLLTFLEESCSIEPSLILMDMNMPIMNGVEALSALKDRSELRHIPVVLVSTSQSHTTIESAYQQGANAYIVKPYTLDGYLRMAHAVNLCFLNIYLPAAQTGTFRNTAGKNVVIIEDNPDHAELMEIFIKRDAPGLNVIRQTSAETAIDFFESLDKTASAAIDLIIVDLYLPARKQGLDLLAWLRMYFVDKGIPIAPVVVMSSSGHQQDIKASFKLQANAYLVKTAEPAGSFSYLTDLCAVWWDTISFPKKPENGIA</sequence>
<feature type="modified residue" description="4-aspartylphosphate" evidence="1">
    <location>
        <position position="204"/>
    </location>
</feature>
<dbReference type="PANTHER" id="PTHR44520">
    <property type="entry name" value="RESPONSE REGULATOR RCP1-RELATED"/>
    <property type="match status" value="1"/>
</dbReference>
<reference evidence="3" key="1">
    <citation type="submission" date="2022-06" db="EMBL/GenBank/DDBJ databases">
        <title>Novel species in genus Dyadobacter.</title>
        <authorList>
            <person name="Ma C."/>
        </authorList>
    </citation>
    <scope>NUCLEOTIDE SEQUENCE</scope>
    <source>
        <strain evidence="3">CY22</strain>
    </source>
</reference>
<dbReference type="PROSITE" id="PS50110">
    <property type="entry name" value="RESPONSE_REGULATORY"/>
    <property type="match status" value="2"/>
</dbReference>
<dbReference type="InterPro" id="IPR052893">
    <property type="entry name" value="TCS_response_regulator"/>
</dbReference>
<evidence type="ECO:0000313" key="4">
    <source>
        <dbReference type="Proteomes" id="UP001055420"/>
    </source>
</evidence>
<dbReference type="RefSeq" id="WP_235162968.1">
    <property type="nucleotide sequence ID" value="NZ_CP098805.1"/>
</dbReference>
<dbReference type="EMBL" id="CP098805">
    <property type="protein sequence ID" value="USJ33353.1"/>
    <property type="molecule type" value="Genomic_DNA"/>
</dbReference>
<dbReference type="SMART" id="SM00448">
    <property type="entry name" value="REC"/>
    <property type="match status" value="2"/>
</dbReference>
<name>A0ABY4XSE2_9BACT</name>
<feature type="domain" description="Response regulatory" evidence="2">
    <location>
        <begin position="147"/>
        <end position="275"/>
    </location>
</feature>
<feature type="modified residue" description="4-aspartylphosphate" evidence="1">
    <location>
        <position position="57"/>
    </location>
</feature>
<dbReference type="InterPro" id="IPR001789">
    <property type="entry name" value="Sig_transdc_resp-reg_receiver"/>
</dbReference>
<dbReference type="Gene3D" id="3.40.50.2300">
    <property type="match status" value="2"/>
</dbReference>
<proteinExistence type="predicted"/>
<dbReference type="InterPro" id="IPR011006">
    <property type="entry name" value="CheY-like_superfamily"/>
</dbReference>
<dbReference type="SUPFAM" id="SSF52172">
    <property type="entry name" value="CheY-like"/>
    <property type="match status" value="2"/>
</dbReference>
<keyword evidence="4" id="KW-1185">Reference proteome</keyword>
<evidence type="ECO:0000313" key="3">
    <source>
        <dbReference type="EMBL" id="USJ33353.1"/>
    </source>
</evidence>
<protein>
    <submittedName>
        <fullName evidence="3">Response regulator</fullName>
    </submittedName>
</protein>
<gene>
    <name evidence="3" type="ORF">NFI80_11500</name>
</gene>
<feature type="domain" description="Response regulatory" evidence="2">
    <location>
        <begin position="3"/>
        <end position="124"/>
    </location>
</feature>
<dbReference type="Pfam" id="PF00072">
    <property type="entry name" value="Response_reg"/>
    <property type="match status" value="2"/>
</dbReference>
<organism evidence="3 4">
    <name type="scientific">Dyadobacter chenhuakuii</name>
    <dbReference type="NCBI Taxonomy" id="2909339"/>
    <lineage>
        <taxon>Bacteria</taxon>
        <taxon>Pseudomonadati</taxon>
        <taxon>Bacteroidota</taxon>
        <taxon>Cytophagia</taxon>
        <taxon>Cytophagales</taxon>
        <taxon>Spirosomataceae</taxon>
        <taxon>Dyadobacter</taxon>
    </lineage>
</organism>
<dbReference type="PANTHER" id="PTHR44520:SF2">
    <property type="entry name" value="RESPONSE REGULATOR RCP1"/>
    <property type="match status" value="1"/>
</dbReference>
<dbReference type="Proteomes" id="UP001055420">
    <property type="component" value="Chromosome"/>
</dbReference>
<evidence type="ECO:0000259" key="2">
    <source>
        <dbReference type="PROSITE" id="PS50110"/>
    </source>
</evidence>
<keyword evidence="1" id="KW-0597">Phosphoprotein</keyword>
<evidence type="ECO:0000256" key="1">
    <source>
        <dbReference type="PROSITE-ProRule" id="PRU00169"/>
    </source>
</evidence>